<accession>A0A9P9AV39</accession>
<comment type="caution">
    <text evidence="2">The sequence shown here is derived from an EMBL/GenBank/DDBJ whole genome shotgun (WGS) entry which is preliminary data.</text>
</comment>
<name>A0A9P9AV39_9HYPO</name>
<reference evidence="2 3" key="1">
    <citation type="journal article" date="2021" name="Nat. Commun.">
        <title>Genetic determinants of endophytism in the Arabidopsis root mycobiome.</title>
        <authorList>
            <person name="Mesny F."/>
            <person name="Miyauchi S."/>
            <person name="Thiergart T."/>
            <person name="Pickel B."/>
            <person name="Atanasova L."/>
            <person name="Karlsson M."/>
            <person name="Huettel B."/>
            <person name="Barry K.W."/>
            <person name="Haridas S."/>
            <person name="Chen C."/>
            <person name="Bauer D."/>
            <person name="Andreopoulos W."/>
            <person name="Pangilinan J."/>
            <person name="LaButti K."/>
            <person name="Riley R."/>
            <person name="Lipzen A."/>
            <person name="Clum A."/>
            <person name="Drula E."/>
            <person name="Henrissat B."/>
            <person name="Kohler A."/>
            <person name="Grigoriev I.V."/>
            <person name="Martin F.M."/>
            <person name="Hacquard S."/>
        </authorList>
    </citation>
    <scope>NUCLEOTIDE SEQUENCE [LARGE SCALE GENOMIC DNA]</scope>
    <source>
        <strain evidence="2 3">MPI-CAGE-CH-0241</strain>
    </source>
</reference>
<gene>
    <name evidence="2" type="ORF">B0T10DRAFT_163811</name>
</gene>
<protein>
    <submittedName>
        <fullName evidence="2">Uncharacterized protein</fullName>
    </submittedName>
</protein>
<organism evidence="2 3">
    <name type="scientific">Thelonectria olida</name>
    <dbReference type="NCBI Taxonomy" id="1576542"/>
    <lineage>
        <taxon>Eukaryota</taxon>
        <taxon>Fungi</taxon>
        <taxon>Dikarya</taxon>
        <taxon>Ascomycota</taxon>
        <taxon>Pezizomycotina</taxon>
        <taxon>Sordariomycetes</taxon>
        <taxon>Hypocreomycetidae</taxon>
        <taxon>Hypocreales</taxon>
        <taxon>Nectriaceae</taxon>
        <taxon>Thelonectria</taxon>
    </lineage>
</organism>
<dbReference type="Proteomes" id="UP000777438">
    <property type="component" value="Unassembled WGS sequence"/>
</dbReference>
<evidence type="ECO:0000313" key="2">
    <source>
        <dbReference type="EMBL" id="KAH6896768.1"/>
    </source>
</evidence>
<proteinExistence type="predicted"/>
<feature type="region of interest" description="Disordered" evidence="1">
    <location>
        <begin position="103"/>
        <end position="127"/>
    </location>
</feature>
<sequence length="252" mass="27732">MKAEEGENECVRASVQNAPVLCVSFYLRLLSAGFGFPCKLFRPVLRTTSPSLRFALIRDVLIRALLEVPSYFVCALPSIRPIVSSSLNCLPIQFRTPFSNINKPTTAQNHGHHHQDTKNAPPTSQPPCRPPPCDFQFAGTPLLAAVWRRHVPYVLVLFIPSSPSYPHLSIRDPLSQSAFAGESSLQIKPGIQSNQILDGPAITEYSCSGSPLIPSAVISSLLACSWRAILAFIFDDMRFCCCIACRRHCSCC</sequence>
<evidence type="ECO:0000256" key="1">
    <source>
        <dbReference type="SAM" id="MobiDB-lite"/>
    </source>
</evidence>
<keyword evidence="3" id="KW-1185">Reference proteome</keyword>
<dbReference type="AlphaFoldDB" id="A0A9P9AV39"/>
<dbReference type="EMBL" id="JAGPYM010000003">
    <property type="protein sequence ID" value="KAH6896768.1"/>
    <property type="molecule type" value="Genomic_DNA"/>
</dbReference>
<evidence type="ECO:0000313" key="3">
    <source>
        <dbReference type="Proteomes" id="UP000777438"/>
    </source>
</evidence>